<dbReference type="InterPro" id="IPR004276">
    <property type="entry name" value="GlycoTrans_28_N"/>
</dbReference>
<dbReference type="PANTHER" id="PTHR21015">
    <property type="entry name" value="UDP-N-ACETYLGLUCOSAMINE--N-ACETYLMURAMYL-(PENTAPEPTIDE) PYROPHOSPHORYL-UNDECAPRENOL N-ACETYLGLUCOSAMINE TRANSFERASE 1"/>
    <property type="match status" value="1"/>
</dbReference>
<keyword evidence="3 10" id="KW-0328">Glycosyltransferase</keyword>
<dbReference type="GO" id="GO:0050511">
    <property type="term" value="F:undecaprenyldiphospho-muramoylpentapeptide beta-N-acetylglucosaminyltransferase activity"/>
    <property type="evidence" value="ECO:0007669"/>
    <property type="project" value="UniProtKB-UniRule"/>
</dbReference>
<comment type="caution">
    <text evidence="13">The sequence shown here is derived from an EMBL/GenBank/DDBJ whole genome shotgun (WGS) entry which is preliminary data.</text>
</comment>
<evidence type="ECO:0000256" key="6">
    <source>
        <dbReference type="ARBA" id="ARBA00022984"/>
    </source>
</evidence>
<feature type="binding site" evidence="10">
    <location>
        <position position="298"/>
    </location>
    <ligand>
        <name>UDP-N-acetyl-alpha-D-glucosamine</name>
        <dbReference type="ChEBI" id="CHEBI:57705"/>
    </ligand>
</feature>
<dbReference type="GO" id="GO:0051301">
    <property type="term" value="P:cell division"/>
    <property type="evidence" value="ECO:0007669"/>
    <property type="project" value="UniProtKB-KW"/>
</dbReference>
<evidence type="ECO:0000256" key="10">
    <source>
        <dbReference type="HAMAP-Rule" id="MF_00033"/>
    </source>
</evidence>
<comment type="similarity">
    <text evidence="10">Belongs to the glycosyltransferase 28 family. MurG subfamily.</text>
</comment>
<dbReference type="GO" id="GO:0008360">
    <property type="term" value="P:regulation of cell shape"/>
    <property type="evidence" value="ECO:0007669"/>
    <property type="project" value="UniProtKB-KW"/>
</dbReference>
<organism evidence="13 14">
    <name type="scientific">Carnobacterium divergens DSM 20623</name>
    <dbReference type="NCBI Taxonomy" id="1449336"/>
    <lineage>
        <taxon>Bacteria</taxon>
        <taxon>Bacillati</taxon>
        <taxon>Bacillota</taxon>
        <taxon>Bacilli</taxon>
        <taxon>Lactobacillales</taxon>
        <taxon>Carnobacteriaceae</taxon>
        <taxon>Carnobacterium</taxon>
    </lineage>
</organism>
<feature type="binding site" evidence="10">
    <location>
        <position position="197"/>
    </location>
    <ligand>
        <name>UDP-N-acetyl-alpha-D-glucosamine</name>
        <dbReference type="ChEBI" id="CHEBI:57705"/>
    </ligand>
</feature>
<feature type="binding site" evidence="10">
    <location>
        <position position="253"/>
    </location>
    <ligand>
        <name>UDP-N-acetyl-alpha-D-glucosamine</name>
        <dbReference type="ChEBI" id="CHEBI:57705"/>
    </ligand>
</feature>
<gene>
    <name evidence="10" type="primary">murG</name>
    <name evidence="13" type="ORF">IV74_GL002216</name>
</gene>
<keyword evidence="14" id="KW-1185">Reference proteome</keyword>
<keyword evidence="5 10" id="KW-0133">Cell shape</keyword>
<dbReference type="UniPathway" id="UPA00219"/>
<accession>A0A0R2HPS3</accession>
<feature type="binding site" evidence="10">
    <location>
        <begin position="10"/>
        <end position="12"/>
    </location>
    <ligand>
        <name>UDP-N-acetyl-alpha-D-glucosamine</name>
        <dbReference type="ChEBI" id="CHEBI:57705"/>
    </ligand>
</feature>
<feature type="binding site" evidence="10">
    <location>
        <position position="124"/>
    </location>
    <ligand>
        <name>UDP-N-acetyl-alpha-D-glucosamine</name>
        <dbReference type="ChEBI" id="CHEBI:57705"/>
    </ligand>
</feature>
<comment type="subcellular location">
    <subcellularLocation>
        <location evidence="10">Cell membrane</location>
        <topology evidence="10">Peripheral membrane protein</topology>
        <orientation evidence="10">Cytoplasmic side</orientation>
    </subcellularLocation>
</comment>
<keyword evidence="8 10" id="KW-0131">Cell cycle</keyword>
<keyword evidence="6 10" id="KW-0573">Peptidoglycan synthesis</keyword>
<feature type="domain" description="Glycosyltransferase family 28 N-terminal" evidence="11">
    <location>
        <begin position="3"/>
        <end position="143"/>
    </location>
</feature>
<evidence type="ECO:0000259" key="12">
    <source>
        <dbReference type="Pfam" id="PF04101"/>
    </source>
</evidence>
<dbReference type="GeneID" id="89589207"/>
<keyword evidence="4 10" id="KW-0808">Transferase</keyword>
<dbReference type="RefSeq" id="WP_034569051.1">
    <property type="nucleotide sequence ID" value="NZ_JQBS01000035.1"/>
</dbReference>
<dbReference type="GO" id="GO:0009252">
    <property type="term" value="P:peptidoglycan biosynthetic process"/>
    <property type="evidence" value="ECO:0007669"/>
    <property type="project" value="UniProtKB-UniRule"/>
</dbReference>
<comment type="function">
    <text evidence="10">Cell wall formation. Catalyzes the transfer of a GlcNAc subunit on undecaprenyl-pyrophosphoryl-MurNAc-pentapeptide (lipid intermediate I) to form undecaprenyl-pyrophosphoryl-MurNAc-(pentapeptide)GlcNAc (lipid intermediate II).</text>
</comment>
<protein>
    <recommendedName>
        <fullName evidence="10">UDP-N-acetylglucosamine--N-acetylmuramyl-(pentapeptide) pyrophosphoryl-undecaprenol N-acetylglucosamine transferase</fullName>
        <ecNumber evidence="10">2.4.1.227</ecNumber>
    </recommendedName>
    <alternativeName>
        <fullName evidence="10">Undecaprenyl-PP-MurNAc-pentapeptide-UDPGlcNAc GlcNAc transferase</fullName>
    </alternativeName>
</protein>
<keyword evidence="2 10" id="KW-0132">Cell division</keyword>
<dbReference type="GO" id="GO:0005886">
    <property type="term" value="C:plasma membrane"/>
    <property type="evidence" value="ECO:0007669"/>
    <property type="project" value="UniProtKB-SubCell"/>
</dbReference>
<proteinExistence type="inferred from homology"/>
<dbReference type="InterPro" id="IPR007235">
    <property type="entry name" value="Glyco_trans_28_C"/>
</dbReference>
<dbReference type="SUPFAM" id="SSF53756">
    <property type="entry name" value="UDP-Glycosyltransferase/glycogen phosphorylase"/>
    <property type="match status" value="1"/>
</dbReference>
<dbReference type="EC" id="2.4.1.227" evidence="10"/>
<comment type="catalytic activity">
    <reaction evidence="10">
        <text>Mur2Ac(oyl-L-Ala-gamma-D-Glu-L-Lys-D-Ala-D-Ala)-di-trans,octa-cis-undecaprenyl diphosphate + UDP-N-acetyl-alpha-D-glucosamine = beta-D-GlcNAc-(1-&gt;4)-Mur2Ac(oyl-L-Ala-gamma-D-Glu-L-Lys-D-Ala-D-Ala)-di-trans,octa-cis-undecaprenyl diphosphate + UDP + H(+)</text>
        <dbReference type="Rhea" id="RHEA:23192"/>
        <dbReference type="ChEBI" id="CHEBI:15378"/>
        <dbReference type="ChEBI" id="CHEBI:57705"/>
        <dbReference type="ChEBI" id="CHEBI:58223"/>
        <dbReference type="ChEBI" id="CHEBI:60032"/>
        <dbReference type="ChEBI" id="CHEBI:60033"/>
        <dbReference type="EC" id="2.4.1.227"/>
    </reaction>
</comment>
<dbReference type="Pfam" id="PF03033">
    <property type="entry name" value="Glyco_transf_28"/>
    <property type="match status" value="1"/>
</dbReference>
<dbReference type="Proteomes" id="UP000051658">
    <property type="component" value="Unassembled WGS sequence"/>
</dbReference>
<dbReference type="CDD" id="cd03785">
    <property type="entry name" value="GT28_MurG"/>
    <property type="match status" value="1"/>
</dbReference>
<dbReference type="EMBL" id="JQBS01000035">
    <property type="protein sequence ID" value="KRN54632.1"/>
    <property type="molecule type" value="Genomic_DNA"/>
</dbReference>
<dbReference type="GO" id="GO:0005975">
    <property type="term" value="P:carbohydrate metabolic process"/>
    <property type="evidence" value="ECO:0007669"/>
    <property type="project" value="InterPro"/>
</dbReference>
<dbReference type="Pfam" id="PF04101">
    <property type="entry name" value="Glyco_tran_28_C"/>
    <property type="match status" value="1"/>
</dbReference>
<dbReference type="InterPro" id="IPR006009">
    <property type="entry name" value="GlcNAc_MurG"/>
</dbReference>
<evidence type="ECO:0000259" key="11">
    <source>
        <dbReference type="Pfam" id="PF03033"/>
    </source>
</evidence>
<dbReference type="NCBIfam" id="TIGR01133">
    <property type="entry name" value="murG"/>
    <property type="match status" value="1"/>
</dbReference>
<name>A0A0R2HPS3_CARDV</name>
<keyword evidence="7 10" id="KW-0472">Membrane</keyword>
<evidence type="ECO:0000256" key="8">
    <source>
        <dbReference type="ARBA" id="ARBA00023306"/>
    </source>
</evidence>
<evidence type="ECO:0000256" key="2">
    <source>
        <dbReference type="ARBA" id="ARBA00022618"/>
    </source>
</evidence>
<dbReference type="AlphaFoldDB" id="A0A0R2HPS3"/>
<evidence type="ECO:0000256" key="9">
    <source>
        <dbReference type="ARBA" id="ARBA00023316"/>
    </source>
</evidence>
<sequence length="367" mass="40223">MKIILSGGGTGGHIYPALALIRRLQVMNPTVEVLYVGTEKGLEKKIVEKAGIPFKSVEIQGFKRSLSLSNFKTIQLFFKSVADSKKIVKEFKPDIVIGTGGYVCGPVVYAAAKLNVPTIIHEQNSVAGVTNKFLARFVSKIAICFEEARAEFPKFQDKVVLTGNPRAQEVANIEKSPVLTEYGLATQTPTLLIFGGSRGARKINEAFLEALPELATKDYQVLFATGEVHYEKINQEVEKLNLQNKNVAVVPYIYNMPEVFANVSVVMGRSGATTLAELTALGLPSILIPSPYVTNDHQTKNAESLSHQNAARLIPDNELNGAQFIQAADELMLNEPLREEMAKEAKKLGVVDASDRLIRLINKLINN</sequence>
<evidence type="ECO:0000256" key="7">
    <source>
        <dbReference type="ARBA" id="ARBA00023136"/>
    </source>
</evidence>
<comment type="caution">
    <text evidence="10">Lacks conserved residue(s) required for the propagation of feature annotation.</text>
</comment>
<feature type="domain" description="Glycosyl transferase family 28 C-terminal" evidence="12">
    <location>
        <begin position="190"/>
        <end position="357"/>
    </location>
</feature>
<evidence type="ECO:0000256" key="3">
    <source>
        <dbReference type="ARBA" id="ARBA00022676"/>
    </source>
</evidence>
<dbReference type="PANTHER" id="PTHR21015:SF22">
    <property type="entry name" value="GLYCOSYLTRANSFERASE"/>
    <property type="match status" value="1"/>
</dbReference>
<evidence type="ECO:0000256" key="1">
    <source>
        <dbReference type="ARBA" id="ARBA00022475"/>
    </source>
</evidence>
<reference evidence="13 14" key="1">
    <citation type="journal article" date="2015" name="Genome Announc.">
        <title>Expanding the biotechnology potential of lactobacilli through comparative genomics of 213 strains and associated genera.</title>
        <authorList>
            <person name="Sun Z."/>
            <person name="Harris H.M."/>
            <person name="McCann A."/>
            <person name="Guo C."/>
            <person name="Argimon S."/>
            <person name="Zhang W."/>
            <person name="Yang X."/>
            <person name="Jeffery I.B."/>
            <person name="Cooney J.C."/>
            <person name="Kagawa T.F."/>
            <person name="Liu W."/>
            <person name="Song Y."/>
            <person name="Salvetti E."/>
            <person name="Wrobel A."/>
            <person name="Rasinkangas P."/>
            <person name="Parkhill J."/>
            <person name="Rea M.C."/>
            <person name="O'Sullivan O."/>
            <person name="Ritari J."/>
            <person name="Douillard F.P."/>
            <person name="Paul Ross R."/>
            <person name="Yang R."/>
            <person name="Briner A.E."/>
            <person name="Felis G.E."/>
            <person name="de Vos W.M."/>
            <person name="Barrangou R."/>
            <person name="Klaenhammer T.R."/>
            <person name="Caufield P.W."/>
            <person name="Cui Y."/>
            <person name="Zhang H."/>
            <person name="O'Toole P.W."/>
        </authorList>
    </citation>
    <scope>NUCLEOTIDE SEQUENCE [LARGE SCALE GENOMIC DNA]</scope>
    <source>
        <strain evidence="13 14">DSM 20623</strain>
    </source>
</reference>
<evidence type="ECO:0000313" key="14">
    <source>
        <dbReference type="Proteomes" id="UP000051658"/>
    </source>
</evidence>
<dbReference type="GO" id="GO:0071555">
    <property type="term" value="P:cell wall organization"/>
    <property type="evidence" value="ECO:0007669"/>
    <property type="project" value="UniProtKB-KW"/>
</dbReference>
<evidence type="ECO:0000256" key="4">
    <source>
        <dbReference type="ARBA" id="ARBA00022679"/>
    </source>
</evidence>
<keyword evidence="1 10" id="KW-1003">Cell membrane</keyword>
<evidence type="ECO:0000313" key="13">
    <source>
        <dbReference type="EMBL" id="KRN54632.1"/>
    </source>
</evidence>
<dbReference type="eggNOG" id="COG0707">
    <property type="taxonomic scope" value="Bacteria"/>
</dbReference>
<comment type="pathway">
    <text evidence="10">Cell wall biogenesis; peptidoglycan biosynthesis.</text>
</comment>
<dbReference type="HAMAP" id="MF_00033">
    <property type="entry name" value="MurG"/>
    <property type="match status" value="1"/>
</dbReference>
<evidence type="ECO:0000256" key="5">
    <source>
        <dbReference type="ARBA" id="ARBA00022960"/>
    </source>
</evidence>
<keyword evidence="9 10" id="KW-0961">Cell wall biogenesis/degradation</keyword>
<dbReference type="Gene3D" id="3.40.50.2000">
    <property type="entry name" value="Glycogen Phosphorylase B"/>
    <property type="match status" value="2"/>
</dbReference>
<dbReference type="PATRIC" id="fig|1449336.4.peg.2254"/>